<feature type="domain" description="BRCT" evidence="2">
    <location>
        <begin position="217"/>
        <end position="312"/>
    </location>
</feature>
<dbReference type="SUPFAM" id="SSF53098">
    <property type="entry name" value="Ribonuclease H-like"/>
    <property type="match status" value="1"/>
</dbReference>
<dbReference type="InterPro" id="IPR013520">
    <property type="entry name" value="Ribonucl_H"/>
</dbReference>
<dbReference type="GO" id="GO:0003887">
    <property type="term" value="F:DNA-directed DNA polymerase activity"/>
    <property type="evidence" value="ECO:0007669"/>
    <property type="project" value="InterPro"/>
</dbReference>
<reference evidence="3" key="1">
    <citation type="submission" date="2020-10" db="EMBL/GenBank/DDBJ databases">
        <authorList>
            <person name="Gilroy R."/>
        </authorList>
    </citation>
    <scope>NUCLEOTIDE SEQUENCE</scope>
    <source>
        <strain evidence="3">CHK147-3167</strain>
    </source>
</reference>
<name>A0A9D0ZRW6_9FIRM</name>
<dbReference type="EMBL" id="DVFV01000025">
    <property type="protein sequence ID" value="HIQ90220.1"/>
    <property type="molecule type" value="Genomic_DNA"/>
</dbReference>
<dbReference type="FunFam" id="3.30.420.10:FF:000045">
    <property type="entry name" value="3'-5' exonuclease DinG"/>
    <property type="match status" value="1"/>
</dbReference>
<gene>
    <name evidence="3" type="ORF">IAB27_01135</name>
</gene>
<dbReference type="InterPro" id="IPR006054">
    <property type="entry name" value="DnaQ"/>
</dbReference>
<dbReference type="Proteomes" id="UP000886786">
    <property type="component" value="Unassembled WGS sequence"/>
</dbReference>
<dbReference type="PANTHER" id="PTHR30231:SF41">
    <property type="entry name" value="DNA POLYMERASE III SUBUNIT EPSILON"/>
    <property type="match status" value="1"/>
</dbReference>
<sequence length="312" mass="35740">MNLNSIRPVKGKSLIETPSSFVVFDIETTGLDSFENEIIEIGALKVKDGKVVDSFDHLIKPNHPISDFITNLTGITNEMVENAESIEEVLNQFINFIGDSILMGHNVNFDINFVYDKAEKHNNYNLTNDFIDTLRLARKLLPEMPHHRLSDLADYYNIDKTGHHRALKDVEMTLEVYNHLVEEILNQYGNLDNFKKQIYKNSYDNFSDLTPQTDKIDKNNLFYDKNIAITGNFVNFPRKEAVQKILNLGGHYNDKVTEATDYVVEGSKKSRFQKGDKSTKQLQAEKLISEGANIKILNEDEFMKIINEPSLS</sequence>
<dbReference type="InterPro" id="IPR036397">
    <property type="entry name" value="RNaseH_sf"/>
</dbReference>
<dbReference type="InterPro" id="IPR036420">
    <property type="entry name" value="BRCT_dom_sf"/>
</dbReference>
<dbReference type="SMART" id="SM00479">
    <property type="entry name" value="EXOIII"/>
    <property type="match status" value="1"/>
</dbReference>
<comment type="caution">
    <text evidence="3">The sequence shown here is derived from an EMBL/GenBank/DDBJ whole genome shotgun (WGS) entry which is preliminary data.</text>
</comment>
<dbReference type="SUPFAM" id="SSF52113">
    <property type="entry name" value="BRCT domain"/>
    <property type="match status" value="1"/>
</dbReference>
<dbReference type="CDD" id="cd06127">
    <property type="entry name" value="DEDDh"/>
    <property type="match status" value="1"/>
</dbReference>
<evidence type="ECO:0000256" key="1">
    <source>
        <dbReference type="ARBA" id="ARBA00022839"/>
    </source>
</evidence>
<protein>
    <submittedName>
        <fullName evidence="3">Exonuclease</fullName>
    </submittedName>
</protein>
<keyword evidence="1 3" id="KW-0540">Nuclease</keyword>
<evidence type="ECO:0000313" key="3">
    <source>
        <dbReference type="EMBL" id="HIQ90220.1"/>
    </source>
</evidence>
<dbReference type="InterPro" id="IPR012337">
    <property type="entry name" value="RNaseH-like_sf"/>
</dbReference>
<dbReference type="AlphaFoldDB" id="A0A9D0ZRW6"/>
<dbReference type="PANTHER" id="PTHR30231">
    <property type="entry name" value="DNA POLYMERASE III SUBUNIT EPSILON"/>
    <property type="match status" value="1"/>
</dbReference>
<dbReference type="CDD" id="cd17748">
    <property type="entry name" value="BRCT_DNA_ligase_like"/>
    <property type="match status" value="1"/>
</dbReference>
<evidence type="ECO:0000259" key="2">
    <source>
        <dbReference type="PROSITE" id="PS50172"/>
    </source>
</evidence>
<dbReference type="Gene3D" id="3.30.420.10">
    <property type="entry name" value="Ribonuclease H-like superfamily/Ribonuclease H"/>
    <property type="match status" value="1"/>
</dbReference>
<reference evidence="3" key="2">
    <citation type="journal article" date="2021" name="PeerJ">
        <title>Extensive microbial diversity within the chicken gut microbiome revealed by metagenomics and culture.</title>
        <authorList>
            <person name="Gilroy R."/>
            <person name="Ravi A."/>
            <person name="Getino M."/>
            <person name="Pursley I."/>
            <person name="Horton D.L."/>
            <person name="Alikhan N.F."/>
            <person name="Baker D."/>
            <person name="Gharbi K."/>
            <person name="Hall N."/>
            <person name="Watson M."/>
            <person name="Adriaenssens E.M."/>
            <person name="Foster-Nyarko E."/>
            <person name="Jarju S."/>
            <person name="Secka A."/>
            <person name="Antonio M."/>
            <person name="Oren A."/>
            <person name="Chaudhuri R.R."/>
            <person name="La Ragione R."/>
            <person name="Hildebrand F."/>
            <person name="Pallen M.J."/>
        </authorList>
    </citation>
    <scope>NUCLEOTIDE SEQUENCE</scope>
    <source>
        <strain evidence="3">CHK147-3167</strain>
    </source>
</reference>
<dbReference type="Pfam" id="PF00929">
    <property type="entry name" value="RNase_T"/>
    <property type="match status" value="1"/>
</dbReference>
<dbReference type="GO" id="GO:0045004">
    <property type="term" value="P:DNA replication proofreading"/>
    <property type="evidence" value="ECO:0007669"/>
    <property type="project" value="TreeGrafter"/>
</dbReference>
<proteinExistence type="predicted"/>
<organism evidence="3 4">
    <name type="scientific">Candidatus Coprosoma intestinipullorum</name>
    <dbReference type="NCBI Taxonomy" id="2840752"/>
    <lineage>
        <taxon>Bacteria</taxon>
        <taxon>Bacillati</taxon>
        <taxon>Bacillota</taxon>
        <taxon>Bacillota incertae sedis</taxon>
        <taxon>Candidatus Coprosoma</taxon>
    </lineage>
</organism>
<dbReference type="PROSITE" id="PS50172">
    <property type="entry name" value="BRCT"/>
    <property type="match status" value="1"/>
</dbReference>
<evidence type="ECO:0000313" key="4">
    <source>
        <dbReference type="Proteomes" id="UP000886786"/>
    </source>
</evidence>
<keyword evidence="1 3" id="KW-0269">Exonuclease</keyword>
<dbReference type="GO" id="GO:0003677">
    <property type="term" value="F:DNA binding"/>
    <property type="evidence" value="ECO:0007669"/>
    <property type="project" value="InterPro"/>
</dbReference>
<dbReference type="GO" id="GO:0008408">
    <property type="term" value="F:3'-5' exonuclease activity"/>
    <property type="evidence" value="ECO:0007669"/>
    <property type="project" value="TreeGrafter"/>
</dbReference>
<dbReference type="Gene3D" id="3.40.50.10190">
    <property type="entry name" value="BRCT domain"/>
    <property type="match status" value="1"/>
</dbReference>
<dbReference type="GO" id="GO:0005829">
    <property type="term" value="C:cytosol"/>
    <property type="evidence" value="ECO:0007669"/>
    <property type="project" value="TreeGrafter"/>
</dbReference>
<accession>A0A9D0ZRW6</accession>
<dbReference type="InterPro" id="IPR001357">
    <property type="entry name" value="BRCT_dom"/>
</dbReference>
<dbReference type="Pfam" id="PF00533">
    <property type="entry name" value="BRCT"/>
    <property type="match status" value="1"/>
</dbReference>
<keyword evidence="1 3" id="KW-0378">Hydrolase</keyword>
<dbReference type="NCBIfam" id="TIGR00573">
    <property type="entry name" value="dnaq"/>
    <property type="match status" value="1"/>
</dbReference>